<dbReference type="PANTHER" id="PTHR43948">
    <property type="entry name" value="DNAJ HOMOLOG SUBFAMILY B"/>
    <property type="match status" value="1"/>
</dbReference>
<keyword evidence="3" id="KW-1185">Reference proteome</keyword>
<dbReference type="OrthoDB" id="442087at2759"/>
<protein>
    <recommendedName>
        <fullName evidence="1">J domain-containing protein</fullName>
    </recommendedName>
</protein>
<dbReference type="InterPro" id="IPR036869">
    <property type="entry name" value="J_dom_sf"/>
</dbReference>
<dbReference type="GO" id="GO:0005634">
    <property type="term" value="C:nucleus"/>
    <property type="evidence" value="ECO:0007669"/>
    <property type="project" value="TreeGrafter"/>
</dbReference>
<sequence length="242" mass="26379">MSELPDYYAILEVAPSGSADDIKRAYKKAALKWHPDRVPVDSPERTKRTKMFQRINDAYYVLSDTTRRNEYDEARRFHGTSTSGFDNFDYDEADPAADEEIPRAKPKPSTFSWANMFGFGGAKAGGTQDRDSSQENKFANDQFGSVFEEMLGEDGMAEEEGGKKVPTKRFWSVAGGIAGAVIGFIMADVVGAIPGAMAGAKAGAIRDAKGKSVYAVFQSLEQDQKSRILSELAAKLFSGAIS</sequence>
<dbReference type="GeneID" id="19156013"/>
<dbReference type="SMART" id="SM00271">
    <property type="entry name" value="DnaJ"/>
    <property type="match status" value="1"/>
</dbReference>
<dbReference type="GO" id="GO:0005737">
    <property type="term" value="C:cytoplasm"/>
    <property type="evidence" value="ECO:0007669"/>
    <property type="project" value="TreeGrafter"/>
</dbReference>
<dbReference type="STRING" id="1182541.W9Z217"/>
<dbReference type="CDD" id="cd06257">
    <property type="entry name" value="DnaJ"/>
    <property type="match status" value="1"/>
</dbReference>
<dbReference type="PANTHER" id="PTHR43948:SF21">
    <property type="entry name" value="DNAJ DOMAIN-CONTAINING PROTEIN"/>
    <property type="match status" value="1"/>
</dbReference>
<comment type="caution">
    <text evidence="2">The sequence shown here is derived from an EMBL/GenBank/DDBJ whole genome shotgun (WGS) entry which is preliminary data.</text>
</comment>
<dbReference type="AlphaFoldDB" id="W9Z217"/>
<dbReference type="GO" id="GO:0051082">
    <property type="term" value="F:unfolded protein binding"/>
    <property type="evidence" value="ECO:0007669"/>
    <property type="project" value="TreeGrafter"/>
</dbReference>
<evidence type="ECO:0000259" key="1">
    <source>
        <dbReference type="PROSITE" id="PS50076"/>
    </source>
</evidence>
<dbReference type="PRINTS" id="PR00625">
    <property type="entry name" value="JDOMAIN"/>
</dbReference>
<dbReference type="SUPFAM" id="SSF46565">
    <property type="entry name" value="Chaperone J-domain"/>
    <property type="match status" value="1"/>
</dbReference>
<evidence type="ECO:0000313" key="2">
    <source>
        <dbReference type="EMBL" id="EXJ95985.1"/>
    </source>
</evidence>
<accession>W9Z217</accession>
<dbReference type="GO" id="GO:0051087">
    <property type="term" value="F:protein-folding chaperone binding"/>
    <property type="evidence" value="ECO:0007669"/>
    <property type="project" value="TreeGrafter"/>
</dbReference>
<dbReference type="HOGENOM" id="CLU_073129_3_0_1"/>
<dbReference type="Proteomes" id="UP000019484">
    <property type="component" value="Unassembled WGS sequence"/>
</dbReference>
<dbReference type="Gene3D" id="1.10.287.110">
    <property type="entry name" value="DnaJ domain"/>
    <property type="match status" value="1"/>
</dbReference>
<dbReference type="Pfam" id="PF00226">
    <property type="entry name" value="DnaJ"/>
    <property type="match status" value="1"/>
</dbReference>
<dbReference type="eggNOG" id="KOG0714">
    <property type="taxonomic scope" value="Eukaryota"/>
</dbReference>
<proteinExistence type="predicted"/>
<feature type="domain" description="J" evidence="1">
    <location>
        <begin position="6"/>
        <end position="75"/>
    </location>
</feature>
<dbReference type="GO" id="GO:0044183">
    <property type="term" value="F:protein folding chaperone"/>
    <property type="evidence" value="ECO:0007669"/>
    <property type="project" value="TreeGrafter"/>
</dbReference>
<organism evidence="2 3">
    <name type="scientific">Capronia coronata CBS 617.96</name>
    <dbReference type="NCBI Taxonomy" id="1182541"/>
    <lineage>
        <taxon>Eukaryota</taxon>
        <taxon>Fungi</taxon>
        <taxon>Dikarya</taxon>
        <taxon>Ascomycota</taxon>
        <taxon>Pezizomycotina</taxon>
        <taxon>Eurotiomycetes</taxon>
        <taxon>Chaetothyriomycetidae</taxon>
        <taxon>Chaetothyriales</taxon>
        <taxon>Herpotrichiellaceae</taxon>
        <taxon>Capronia</taxon>
    </lineage>
</organism>
<evidence type="ECO:0000313" key="3">
    <source>
        <dbReference type="Proteomes" id="UP000019484"/>
    </source>
</evidence>
<name>W9Z217_9EURO</name>
<dbReference type="InterPro" id="IPR001623">
    <property type="entry name" value="DnaJ_domain"/>
</dbReference>
<gene>
    <name evidence="2" type="ORF">A1O1_01111</name>
</gene>
<dbReference type="RefSeq" id="XP_007720214.1">
    <property type="nucleotide sequence ID" value="XM_007722024.1"/>
</dbReference>
<dbReference type="EMBL" id="AMWN01000001">
    <property type="protein sequence ID" value="EXJ95985.1"/>
    <property type="molecule type" value="Genomic_DNA"/>
</dbReference>
<dbReference type="PROSITE" id="PS50076">
    <property type="entry name" value="DNAJ_2"/>
    <property type="match status" value="1"/>
</dbReference>
<reference evidence="2 3" key="1">
    <citation type="submission" date="2013-03" db="EMBL/GenBank/DDBJ databases">
        <title>The Genome Sequence of Capronia coronata CBS 617.96.</title>
        <authorList>
            <consortium name="The Broad Institute Genomics Platform"/>
            <person name="Cuomo C."/>
            <person name="de Hoog S."/>
            <person name="Gorbushina A."/>
            <person name="Walker B."/>
            <person name="Young S.K."/>
            <person name="Zeng Q."/>
            <person name="Gargeya S."/>
            <person name="Fitzgerald M."/>
            <person name="Haas B."/>
            <person name="Abouelleil A."/>
            <person name="Allen A.W."/>
            <person name="Alvarado L."/>
            <person name="Arachchi H.M."/>
            <person name="Berlin A.M."/>
            <person name="Chapman S.B."/>
            <person name="Gainer-Dewar J."/>
            <person name="Goldberg J."/>
            <person name="Griggs A."/>
            <person name="Gujja S."/>
            <person name="Hansen M."/>
            <person name="Howarth C."/>
            <person name="Imamovic A."/>
            <person name="Ireland A."/>
            <person name="Larimer J."/>
            <person name="McCowan C."/>
            <person name="Murphy C."/>
            <person name="Pearson M."/>
            <person name="Poon T.W."/>
            <person name="Priest M."/>
            <person name="Roberts A."/>
            <person name="Saif S."/>
            <person name="Shea T."/>
            <person name="Sisk P."/>
            <person name="Sykes S."/>
            <person name="Wortman J."/>
            <person name="Nusbaum C."/>
            <person name="Birren B."/>
        </authorList>
    </citation>
    <scope>NUCLEOTIDE SEQUENCE [LARGE SCALE GENOMIC DNA]</scope>
    <source>
        <strain evidence="2 3">CBS 617.96</strain>
    </source>
</reference>